<dbReference type="EMBL" id="BMYO01000003">
    <property type="protein sequence ID" value="GHD60214.1"/>
    <property type="molecule type" value="Genomic_DNA"/>
</dbReference>
<dbReference type="Pfam" id="PF08668">
    <property type="entry name" value="HDOD"/>
    <property type="match status" value="1"/>
</dbReference>
<accession>A0ABQ3GXP3</accession>
<comment type="caution">
    <text evidence="2">The sequence shown here is derived from an EMBL/GenBank/DDBJ whole genome shotgun (WGS) entry which is preliminary data.</text>
</comment>
<dbReference type="SUPFAM" id="SSF55781">
    <property type="entry name" value="GAF domain-like"/>
    <property type="match status" value="1"/>
</dbReference>
<dbReference type="RefSeq" id="WP_189459356.1">
    <property type="nucleotide sequence ID" value="NZ_BMYO01000003.1"/>
</dbReference>
<feature type="domain" description="HDOD" evidence="1">
    <location>
        <begin position="12"/>
        <end position="203"/>
    </location>
</feature>
<dbReference type="Proteomes" id="UP000604737">
    <property type="component" value="Unassembled WGS sequence"/>
</dbReference>
<dbReference type="InterPro" id="IPR013976">
    <property type="entry name" value="HDOD"/>
</dbReference>
<reference evidence="3" key="1">
    <citation type="journal article" date="2019" name="Int. J. Syst. Evol. Microbiol.">
        <title>The Global Catalogue of Microorganisms (GCM) 10K type strain sequencing project: providing services to taxonomists for standard genome sequencing and annotation.</title>
        <authorList>
            <consortium name="The Broad Institute Genomics Platform"/>
            <consortium name="The Broad Institute Genome Sequencing Center for Infectious Disease"/>
            <person name="Wu L."/>
            <person name="Ma J."/>
        </authorList>
    </citation>
    <scope>NUCLEOTIDE SEQUENCE [LARGE SCALE GENOMIC DNA]</scope>
    <source>
        <strain evidence="3">KCTC 23701</strain>
    </source>
</reference>
<keyword evidence="3" id="KW-1185">Reference proteome</keyword>
<evidence type="ECO:0000259" key="1">
    <source>
        <dbReference type="PROSITE" id="PS51833"/>
    </source>
</evidence>
<dbReference type="InterPro" id="IPR029016">
    <property type="entry name" value="GAF-like_dom_sf"/>
</dbReference>
<evidence type="ECO:0000313" key="2">
    <source>
        <dbReference type="EMBL" id="GHD60214.1"/>
    </source>
</evidence>
<dbReference type="PROSITE" id="PS51833">
    <property type="entry name" value="HDOD"/>
    <property type="match status" value="1"/>
</dbReference>
<dbReference type="Gene3D" id="3.30.450.40">
    <property type="match status" value="1"/>
</dbReference>
<dbReference type="Gene3D" id="1.10.3210.10">
    <property type="entry name" value="Hypothetical protein af1432"/>
    <property type="match status" value="1"/>
</dbReference>
<proteinExistence type="predicted"/>
<dbReference type="SUPFAM" id="SSF109604">
    <property type="entry name" value="HD-domain/PDEase-like"/>
    <property type="match status" value="1"/>
</dbReference>
<name>A0ABQ3GXP3_9NEIS</name>
<evidence type="ECO:0000313" key="3">
    <source>
        <dbReference type="Proteomes" id="UP000604737"/>
    </source>
</evidence>
<gene>
    <name evidence="2" type="ORF">GCM10007350_12850</name>
</gene>
<sequence>MSVPPARFEVPLPALLATRERLAAMLRRAERIKPAEVAEVVLTDPLLTATVLRDISRRPRTSVSVDVTSIEAAVMLFGVLPFLERHARGVVLETQLAGDEERLGRCLALVSRAQLAARTARRAAVERMDARPEEPQVAALLASLVELLTQLFGEEPGLQCADLLQAWQFPEALCQLCTDGEPVSHRQQLQQALLALVRALESGWWLDAVTDALQEAAIALDRPEELVWQLVRESLLAHARAPLAAMVMPPARWLPMLPGAWPRAAPTKDVLAERMQALHLAGLQGLPANQIMRLSVQALREGLQMRRVLLAIPQERQLLARFCIGADDNDPLRAFALSMDEPQLFSQLMRKPQAVWLSAESRPQLLPQLGGAVLATVGSADFCAMSLFVGDKPVGMLFADRPESMPIDAQVYQHFKQICQLTSRALASRTVP</sequence>
<protein>
    <recommendedName>
        <fullName evidence="1">HDOD domain-containing protein</fullName>
    </recommendedName>
</protein>
<organism evidence="2 3">
    <name type="scientific">Jeongeupia chitinilytica</name>
    <dbReference type="NCBI Taxonomy" id="1041641"/>
    <lineage>
        <taxon>Bacteria</taxon>
        <taxon>Pseudomonadati</taxon>
        <taxon>Pseudomonadota</taxon>
        <taxon>Betaproteobacteria</taxon>
        <taxon>Neisseriales</taxon>
        <taxon>Chitinibacteraceae</taxon>
        <taxon>Jeongeupia</taxon>
    </lineage>
</organism>